<accession>A0A8C7B0G2</accession>
<dbReference type="Ensembl" id="ENSNVIT00000015698.1">
    <property type="protein sequence ID" value="ENSNVIP00000013425.1"/>
    <property type="gene ID" value="ENSNVIG00000010501.1"/>
</dbReference>
<feature type="compositionally biased region" description="Basic residues" evidence="7">
    <location>
        <begin position="502"/>
        <end position="520"/>
    </location>
</feature>
<sequence length="791" mass="90470">MQAVEEGPLQSVKEDPRSGLAPNAFYLQSLIMDAFHDKGFQKIKEYFQQRESRVPQKYNHLLLYRIGKMTTQLEKNEFQHVALLLKCLQRFFIDGLKEEEPLLIQQGLIPKMVSWFEKTTAFLTMAESASDTSLTDVLEDFFDTALIISRSSSKGKTQILDSFIFTLGFLVTGKTVSHLIQQEALKTLNSILHDMPQEERRRLPLLEGPSRLMKDLARTILTVGDYDQQVALSEALCRLTLKKSRAELVHEWFEDDVLAEAFKEIKDREFETDSRRFLNYLNNRLGDERRVYSFPCIAAFADGHEMRKPEDEKLEKFWIDFNLGSQSVTFYIDNSKNALWDSVRLLKEAVVNFSVIETENRKILIICLKKPITIDNKEVMKIEIHFDSQFDISQASTEALGEDRQMLPDQTRSSSELSGKFEKEDLDIPSTLERETDQKEESTKLAELMSARDDQCPITLPLNDQSEPVVSMGKLNSRKHIFSESNKDSSSSTSERSWTSNQKKKSLKPYSGRKKKRIRNSIRVLPFSPPSSGSDHEKDQAKLLTPSWKETSRQNNSTLPNFSVTKFQGNSDFLTPEDSAQKTEHQSPHSPSDLSSLEHSEVEEKSKTVDQESLMKTPSFKHKLQSLEDGDPADGSFAKSKQSKLEEGDAPGSLPSVTEETDLAEGIPTPSLAVVPENLKSSAVLLALENFTRELQRKSELRYEGSPLYSEDTKQAPDCLIRLLNQIRQCRLNKLEQFHSFVLQELNNLEKDIQTLKHLEKDVLEFWEKQSDDLKSFCDLQVLRLNPDQPS</sequence>
<name>A0A8C7B0G2_NEOVI</name>
<keyword evidence="4" id="KW-0158">Chromosome</keyword>
<dbReference type="GO" id="GO:0000779">
    <property type="term" value="C:condensed chromosome, centromeric region"/>
    <property type="evidence" value="ECO:0007669"/>
    <property type="project" value="Ensembl"/>
</dbReference>
<evidence type="ECO:0000256" key="5">
    <source>
        <dbReference type="ARBA" id="ARBA00023242"/>
    </source>
</evidence>
<evidence type="ECO:0000256" key="3">
    <source>
        <dbReference type="ARBA" id="ARBA00007960"/>
    </source>
</evidence>
<dbReference type="InterPro" id="IPR040560">
    <property type="entry name" value="SYCP2_SLD"/>
</dbReference>
<evidence type="ECO:0000313" key="10">
    <source>
        <dbReference type="Ensembl" id="ENSNVIP00000013425.1"/>
    </source>
</evidence>
<feature type="compositionally biased region" description="Basic and acidic residues" evidence="7">
    <location>
        <begin position="596"/>
        <end position="610"/>
    </location>
</feature>
<evidence type="ECO:0000256" key="7">
    <source>
        <dbReference type="SAM" id="MobiDB-lite"/>
    </source>
</evidence>
<dbReference type="GeneTree" id="ENSGT00530000063859"/>
<proteinExistence type="inferred from homology"/>
<dbReference type="Pfam" id="PF18584">
    <property type="entry name" value="SYCP2_SLD"/>
    <property type="match status" value="1"/>
</dbReference>
<feature type="region of interest" description="Disordered" evidence="7">
    <location>
        <begin position="399"/>
        <end position="662"/>
    </location>
</feature>
<evidence type="ECO:0000256" key="2">
    <source>
        <dbReference type="ARBA" id="ARBA00004286"/>
    </source>
</evidence>
<dbReference type="GO" id="GO:0001674">
    <property type="term" value="C:female germ cell nucleus"/>
    <property type="evidence" value="ECO:0007669"/>
    <property type="project" value="Ensembl"/>
</dbReference>
<feature type="compositionally biased region" description="Polar residues" evidence="7">
    <location>
        <begin position="408"/>
        <end position="417"/>
    </location>
</feature>
<dbReference type="GO" id="GO:0140013">
    <property type="term" value="P:meiotic nuclear division"/>
    <property type="evidence" value="ECO:0007669"/>
    <property type="project" value="TreeGrafter"/>
</dbReference>
<comment type="subcellular location">
    <subcellularLocation>
        <location evidence="2">Chromosome</location>
    </subcellularLocation>
    <subcellularLocation>
        <location evidence="1">Nucleus</location>
    </subcellularLocation>
</comment>
<dbReference type="GO" id="GO:0043069">
    <property type="term" value="P:negative regulation of programmed cell death"/>
    <property type="evidence" value="ECO:0007669"/>
    <property type="project" value="Ensembl"/>
</dbReference>
<protein>
    <submittedName>
        <fullName evidence="10">Synaptonemal complex protein 2 like</fullName>
    </submittedName>
</protein>
<keyword evidence="6" id="KW-0175">Coiled coil</keyword>
<dbReference type="Proteomes" id="UP000694425">
    <property type="component" value="Unplaced"/>
</dbReference>
<comment type="similarity">
    <text evidence="3">Belongs to the SYCP2 family.</text>
</comment>
<feature type="domain" description="Synaptonemal complex protein 2 armadillo-repeat-like" evidence="8">
    <location>
        <begin position="27"/>
        <end position="199"/>
    </location>
</feature>
<reference evidence="10" key="1">
    <citation type="submission" date="2025-08" db="UniProtKB">
        <authorList>
            <consortium name="Ensembl"/>
        </authorList>
    </citation>
    <scope>IDENTIFICATION</scope>
</reference>
<dbReference type="InterPro" id="IPR024835">
    <property type="entry name" value="SYCP2-like"/>
</dbReference>
<dbReference type="PANTHER" id="PTHR15607:SF14">
    <property type="entry name" value="SYNAPTONEMAL COMPLEX PROTEIN 2-LIKE"/>
    <property type="match status" value="1"/>
</dbReference>
<dbReference type="PANTHER" id="PTHR15607">
    <property type="entry name" value="SYNAPTONEMAL COMPLEX PROTEIN-RELATED"/>
    <property type="match status" value="1"/>
</dbReference>
<evidence type="ECO:0000259" key="9">
    <source>
        <dbReference type="Pfam" id="PF18584"/>
    </source>
</evidence>
<feature type="compositionally biased region" description="Polar residues" evidence="7">
    <location>
        <begin position="553"/>
        <end position="573"/>
    </location>
</feature>
<dbReference type="InterPro" id="IPR041322">
    <property type="entry name" value="SYCP2_ARLD"/>
</dbReference>
<evidence type="ECO:0000256" key="1">
    <source>
        <dbReference type="ARBA" id="ARBA00004123"/>
    </source>
</evidence>
<feature type="coiled-coil region" evidence="6">
    <location>
        <begin position="732"/>
        <end position="759"/>
    </location>
</feature>
<evidence type="ECO:0000313" key="11">
    <source>
        <dbReference type="Proteomes" id="UP000694425"/>
    </source>
</evidence>
<dbReference type="GO" id="GO:0000800">
    <property type="term" value="C:lateral element"/>
    <property type="evidence" value="ECO:0007669"/>
    <property type="project" value="Ensembl"/>
</dbReference>
<evidence type="ECO:0000256" key="4">
    <source>
        <dbReference type="ARBA" id="ARBA00022454"/>
    </source>
</evidence>
<feature type="domain" description="Synaptonemal complex protein 2 Spt16M-like" evidence="9">
    <location>
        <begin position="291"/>
        <end position="402"/>
    </location>
</feature>
<dbReference type="GO" id="GO:0005654">
    <property type="term" value="C:nucleoplasm"/>
    <property type="evidence" value="ECO:0007669"/>
    <property type="project" value="Ensembl"/>
</dbReference>
<feature type="compositionally biased region" description="Basic and acidic residues" evidence="7">
    <location>
        <begin position="432"/>
        <end position="455"/>
    </location>
</feature>
<dbReference type="Pfam" id="PF18581">
    <property type="entry name" value="SYCP2_ARLD"/>
    <property type="match status" value="1"/>
</dbReference>
<organism evidence="10 11">
    <name type="scientific">Neovison vison</name>
    <name type="common">American mink</name>
    <name type="synonym">Mustela vison</name>
    <dbReference type="NCBI Taxonomy" id="452646"/>
    <lineage>
        <taxon>Eukaryota</taxon>
        <taxon>Metazoa</taxon>
        <taxon>Chordata</taxon>
        <taxon>Craniata</taxon>
        <taxon>Vertebrata</taxon>
        <taxon>Euteleostomi</taxon>
        <taxon>Mammalia</taxon>
        <taxon>Eutheria</taxon>
        <taxon>Laurasiatheria</taxon>
        <taxon>Carnivora</taxon>
        <taxon>Caniformia</taxon>
        <taxon>Musteloidea</taxon>
        <taxon>Mustelidae</taxon>
        <taxon>Mustelinae</taxon>
        <taxon>Neogale</taxon>
    </lineage>
</organism>
<evidence type="ECO:0000259" key="8">
    <source>
        <dbReference type="Pfam" id="PF18581"/>
    </source>
</evidence>
<keyword evidence="5" id="KW-0539">Nucleus</keyword>
<keyword evidence="11" id="KW-1185">Reference proteome</keyword>
<evidence type="ECO:0000256" key="6">
    <source>
        <dbReference type="SAM" id="Coils"/>
    </source>
</evidence>
<feature type="compositionally biased region" description="Low complexity" evidence="7">
    <location>
        <begin position="488"/>
        <end position="501"/>
    </location>
</feature>
<dbReference type="AlphaFoldDB" id="A0A8C7B0G2"/>
<reference evidence="10" key="2">
    <citation type="submission" date="2025-09" db="UniProtKB">
        <authorList>
            <consortium name="Ensembl"/>
        </authorList>
    </citation>
    <scope>IDENTIFICATION</scope>
</reference>